<dbReference type="InterPro" id="IPR005175">
    <property type="entry name" value="PPC_dom"/>
</dbReference>
<comment type="caution">
    <text evidence="2">The sequence shown here is derived from an EMBL/GenBank/DDBJ whole genome shotgun (WGS) entry which is preliminary data.</text>
</comment>
<dbReference type="Gene3D" id="3.30.1330.80">
    <property type="entry name" value="Hypothetical protein, similar to alpha- acetolactate decarboxylase, domain 2"/>
    <property type="match status" value="1"/>
</dbReference>
<feature type="domain" description="PPC" evidence="1">
    <location>
        <begin position="4"/>
        <end position="140"/>
    </location>
</feature>
<proteinExistence type="predicted"/>
<dbReference type="InterPro" id="IPR025707">
    <property type="entry name" value="DNA_bp_PD1"/>
</dbReference>
<dbReference type="RefSeq" id="WP_002599594.1">
    <property type="nucleotide sequence ID" value="NZ_KB850958.1"/>
</dbReference>
<accession>N9XJY8</accession>
<evidence type="ECO:0000259" key="1">
    <source>
        <dbReference type="PROSITE" id="PS51742"/>
    </source>
</evidence>
<dbReference type="eggNOG" id="COG1661">
    <property type="taxonomic scope" value="Bacteria"/>
</dbReference>
<dbReference type="HOGENOM" id="CLU_114051_2_1_9"/>
<evidence type="ECO:0000313" key="2">
    <source>
        <dbReference type="EMBL" id="ENZ00018.1"/>
    </source>
</evidence>
<protein>
    <recommendedName>
        <fullName evidence="1">PPC domain-containing protein</fullName>
    </recommendedName>
</protein>
<organism evidence="2 3">
    <name type="scientific">Clostridium thermobutyricum</name>
    <dbReference type="NCBI Taxonomy" id="29372"/>
    <lineage>
        <taxon>Bacteria</taxon>
        <taxon>Bacillati</taxon>
        <taxon>Bacillota</taxon>
        <taxon>Clostridia</taxon>
        <taxon>Eubacteriales</taxon>
        <taxon>Clostridiaceae</taxon>
        <taxon>Clostridium</taxon>
    </lineage>
</organism>
<evidence type="ECO:0000313" key="3">
    <source>
        <dbReference type="Proteomes" id="UP000013097"/>
    </source>
</evidence>
<dbReference type="PANTHER" id="PTHR34988:SF1">
    <property type="entry name" value="DNA-BINDING PROTEIN"/>
    <property type="match status" value="1"/>
</dbReference>
<dbReference type="EMBL" id="AGYT01000019">
    <property type="protein sequence ID" value="ENZ00018.1"/>
    <property type="molecule type" value="Genomic_DNA"/>
</dbReference>
<dbReference type="CDD" id="cd11378">
    <property type="entry name" value="DUF296"/>
    <property type="match status" value="1"/>
</dbReference>
<dbReference type="SUPFAM" id="SSF117856">
    <property type="entry name" value="AF0104/ALDC/Ptd012-like"/>
    <property type="match status" value="1"/>
</dbReference>
<gene>
    <name evidence="2" type="ORF">HMPREF1092_03154</name>
</gene>
<dbReference type="PIRSF" id="PIRSF016702">
    <property type="entry name" value="DNA_bp_PD1"/>
    <property type="match status" value="1"/>
</dbReference>
<keyword evidence="3" id="KW-1185">Reference proteome</keyword>
<dbReference type="PATRIC" id="fig|999411.4.peg.3065"/>
<name>N9XJY8_9CLOT</name>
<dbReference type="PANTHER" id="PTHR34988">
    <property type="entry name" value="PROTEIN, PUTATIVE-RELATED"/>
    <property type="match status" value="1"/>
</dbReference>
<dbReference type="Pfam" id="PF03479">
    <property type="entry name" value="PCC"/>
    <property type="match status" value="1"/>
</dbReference>
<dbReference type="AlphaFoldDB" id="N9XJY8"/>
<reference evidence="2 3" key="1">
    <citation type="submission" date="2013-01" db="EMBL/GenBank/DDBJ databases">
        <title>The Genome Sequence of Clostridium colicanis 209318.</title>
        <authorList>
            <consortium name="The Broad Institute Genome Sequencing Platform"/>
            <person name="Earl A."/>
            <person name="Ward D."/>
            <person name="Feldgarden M."/>
            <person name="Gevers D."/>
            <person name="Courvalin P."/>
            <person name="Lambert T."/>
            <person name="Walker B."/>
            <person name="Young S.K."/>
            <person name="Zeng Q."/>
            <person name="Gargeya S."/>
            <person name="Fitzgerald M."/>
            <person name="Haas B."/>
            <person name="Abouelleil A."/>
            <person name="Alvarado L."/>
            <person name="Arachchi H.M."/>
            <person name="Berlin A.M."/>
            <person name="Chapman S.B."/>
            <person name="Dewar J."/>
            <person name="Goldberg J."/>
            <person name="Griggs A."/>
            <person name="Gujja S."/>
            <person name="Hansen M."/>
            <person name="Howarth C."/>
            <person name="Imamovic A."/>
            <person name="Larimer J."/>
            <person name="McCowan C."/>
            <person name="Murphy C."/>
            <person name="Neiman D."/>
            <person name="Pearson M."/>
            <person name="Priest M."/>
            <person name="Roberts A."/>
            <person name="Saif S."/>
            <person name="Shea T."/>
            <person name="Sisk P."/>
            <person name="Sykes S."/>
            <person name="Wortman J."/>
            <person name="Nusbaum C."/>
            <person name="Birren B."/>
        </authorList>
    </citation>
    <scope>NUCLEOTIDE SEQUENCE [LARGE SCALE GENOMIC DNA]</scope>
    <source>
        <strain evidence="2 3">209318</strain>
    </source>
</reference>
<dbReference type="PROSITE" id="PS51742">
    <property type="entry name" value="PPC"/>
    <property type="match status" value="1"/>
</dbReference>
<dbReference type="Proteomes" id="UP000013097">
    <property type="component" value="Unassembled WGS sequence"/>
</dbReference>
<sequence length="142" mass="16105">MEFKKINNTWILRIDKGEKIIDSIKKFSKINKIKLASISAIGAATNIRIGYFNLETKVYNETVFNKKYEITSLIGNLTTKDNDPYLHMHINFSGEDCITYGGHFVEGTVTAVCEIILTEIEGEVTRYFNEDSGLNVMSLNLL</sequence>